<organism evidence="1 2">
    <name type="scientific">Oceanidesulfovibrio marinus</name>
    <dbReference type="NCBI Taxonomy" id="370038"/>
    <lineage>
        <taxon>Bacteria</taxon>
        <taxon>Pseudomonadati</taxon>
        <taxon>Thermodesulfobacteriota</taxon>
        <taxon>Desulfovibrionia</taxon>
        <taxon>Desulfovibrionales</taxon>
        <taxon>Desulfovibrionaceae</taxon>
        <taxon>Oceanidesulfovibrio</taxon>
    </lineage>
</organism>
<evidence type="ECO:0000313" key="2">
    <source>
        <dbReference type="Proteomes" id="UP000503251"/>
    </source>
</evidence>
<keyword evidence="2" id="KW-1185">Reference proteome</keyword>
<evidence type="ECO:0000313" key="1">
    <source>
        <dbReference type="EMBL" id="QJT08868.1"/>
    </source>
</evidence>
<sequence>MPNHDKPLLTTADKERYTKNPLALWRWKANPGACETCLALNGKTYRYPDIPDRPHPNCKCTVVPVPNASYRTAIADADDNDDAAGSSDNTGGGLLHNTGEALREIARSKLWQEAADNTYAAVEEIVNSERWGEMAEGTNQAISEVWDNPWGRGALLFAGTTLLPAISIATEGAALQLGTRLAVSPAAVELGRRIRESDLLGQPSIDLANGALTQGPPPFSLAGLSGYTLRYLYDDYSGD</sequence>
<dbReference type="Proteomes" id="UP000503251">
    <property type="component" value="Chromosome"/>
</dbReference>
<name>A0ABX6NE38_9BACT</name>
<dbReference type="EMBL" id="CP039543">
    <property type="protein sequence ID" value="QJT08868.1"/>
    <property type="molecule type" value="Genomic_DNA"/>
</dbReference>
<accession>A0ABX6NE38</accession>
<protein>
    <recommendedName>
        <fullName evidence="3">Phage Mu protein F like protein</fullName>
    </recommendedName>
</protein>
<dbReference type="RefSeq" id="WP_144233757.1">
    <property type="nucleotide sequence ID" value="NZ_CP039543.1"/>
</dbReference>
<proteinExistence type="predicted"/>
<gene>
    <name evidence="1" type="ORF">E8L03_07975</name>
</gene>
<evidence type="ECO:0008006" key="3">
    <source>
        <dbReference type="Google" id="ProtNLM"/>
    </source>
</evidence>
<reference evidence="1 2" key="1">
    <citation type="submission" date="2019-04" db="EMBL/GenBank/DDBJ databases">
        <title>Isolation and culture of sulfate reducing bacteria from the cold seep of the South China Sea.</title>
        <authorList>
            <person name="Sun C."/>
            <person name="Liu R."/>
        </authorList>
    </citation>
    <scope>NUCLEOTIDE SEQUENCE [LARGE SCALE GENOMIC DNA]</scope>
    <source>
        <strain evidence="1 2">CS1</strain>
    </source>
</reference>